<dbReference type="Proteomes" id="UP000664859">
    <property type="component" value="Unassembled WGS sequence"/>
</dbReference>
<reference evidence="2" key="1">
    <citation type="submission" date="2021-02" db="EMBL/GenBank/DDBJ databases">
        <title>First Annotated Genome of the Yellow-green Alga Tribonema minus.</title>
        <authorList>
            <person name="Mahan K.M."/>
        </authorList>
    </citation>
    <scope>NUCLEOTIDE SEQUENCE</scope>
    <source>
        <strain evidence="2">UTEX B ZZ1240</strain>
    </source>
</reference>
<evidence type="ECO:0000313" key="2">
    <source>
        <dbReference type="EMBL" id="KAG5191953.1"/>
    </source>
</evidence>
<organism evidence="2 3">
    <name type="scientific">Tribonema minus</name>
    <dbReference type="NCBI Taxonomy" id="303371"/>
    <lineage>
        <taxon>Eukaryota</taxon>
        <taxon>Sar</taxon>
        <taxon>Stramenopiles</taxon>
        <taxon>Ochrophyta</taxon>
        <taxon>PX clade</taxon>
        <taxon>Xanthophyceae</taxon>
        <taxon>Tribonematales</taxon>
        <taxon>Tribonemataceae</taxon>
        <taxon>Tribonema</taxon>
    </lineage>
</organism>
<proteinExistence type="predicted"/>
<sequence length="108" mass="11584">MSNPAVARRASSSQQLVPDGSDNDTTGKLTIGECLRLSKLIADVTELPASCRAYIDKQHAVQKAHDGAGGNMAARATIAKHSTAARGLTHAQLQRRWTTGRDPLKHKK</sequence>
<comment type="caution">
    <text evidence="2">The sequence shown here is derived from an EMBL/GenBank/DDBJ whole genome shotgun (WGS) entry which is preliminary data.</text>
</comment>
<feature type="region of interest" description="Disordered" evidence="1">
    <location>
        <begin position="1"/>
        <end position="28"/>
    </location>
</feature>
<dbReference type="EMBL" id="JAFCMP010000013">
    <property type="protein sequence ID" value="KAG5191953.1"/>
    <property type="molecule type" value="Genomic_DNA"/>
</dbReference>
<feature type="region of interest" description="Disordered" evidence="1">
    <location>
        <begin position="86"/>
        <end position="108"/>
    </location>
</feature>
<evidence type="ECO:0000256" key="1">
    <source>
        <dbReference type="SAM" id="MobiDB-lite"/>
    </source>
</evidence>
<gene>
    <name evidence="2" type="ORF">JKP88DRAFT_217152</name>
</gene>
<name>A0A835ZF90_9STRA</name>
<keyword evidence="3" id="KW-1185">Reference proteome</keyword>
<protein>
    <submittedName>
        <fullName evidence="2">Uncharacterized protein</fullName>
    </submittedName>
</protein>
<accession>A0A835ZF90</accession>
<dbReference type="AlphaFoldDB" id="A0A835ZF90"/>
<evidence type="ECO:0000313" key="3">
    <source>
        <dbReference type="Proteomes" id="UP000664859"/>
    </source>
</evidence>